<accession>A0A6J7E9J4</accession>
<dbReference type="EMBL" id="CAFBLS010000118">
    <property type="protein sequence ID" value="CAB4877464.1"/>
    <property type="molecule type" value="Genomic_DNA"/>
</dbReference>
<reference evidence="1" key="1">
    <citation type="submission" date="2020-05" db="EMBL/GenBank/DDBJ databases">
        <authorList>
            <person name="Chiriac C."/>
            <person name="Salcher M."/>
            <person name="Ghai R."/>
            <person name="Kavagutti S V."/>
        </authorList>
    </citation>
    <scope>NUCLEOTIDE SEQUENCE</scope>
</reference>
<protein>
    <submittedName>
        <fullName evidence="1">Unannotated protein</fullName>
    </submittedName>
</protein>
<dbReference type="AlphaFoldDB" id="A0A6J7E9J4"/>
<name>A0A6J7E9J4_9ZZZZ</name>
<proteinExistence type="predicted"/>
<dbReference type="SUPFAM" id="SSF52799">
    <property type="entry name" value="(Phosphotyrosine protein) phosphatases II"/>
    <property type="match status" value="1"/>
</dbReference>
<organism evidence="1">
    <name type="scientific">freshwater metagenome</name>
    <dbReference type="NCBI Taxonomy" id="449393"/>
    <lineage>
        <taxon>unclassified sequences</taxon>
        <taxon>metagenomes</taxon>
        <taxon>ecological metagenomes</taxon>
    </lineage>
</organism>
<dbReference type="InterPro" id="IPR029021">
    <property type="entry name" value="Prot-tyrosine_phosphatase-like"/>
</dbReference>
<gene>
    <name evidence="1" type="ORF">UFOPK3402_01034</name>
</gene>
<dbReference type="Gene3D" id="3.90.190.10">
    <property type="entry name" value="Protein tyrosine phosphatase superfamily"/>
    <property type="match status" value="1"/>
</dbReference>
<sequence length="50" mass="5389">MNRSGLVTALILMLDGHEAQDAIALLRSLRGPAVLNNTSFEQWLLDGAVP</sequence>
<evidence type="ECO:0000313" key="1">
    <source>
        <dbReference type="EMBL" id="CAB4877464.1"/>
    </source>
</evidence>